<proteinExistence type="predicted"/>
<organism evidence="2 3">
    <name type="scientific">Staphylococcus aureus</name>
    <dbReference type="NCBI Taxonomy" id="1280"/>
    <lineage>
        <taxon>Bacteria</taxon>
        <taxon>Bacillati</taxon>
        <taxon>Bacillota</taxon>
        <taxon>Bacilli</taxon>
        <taxon>Bacillales</taxon>
        <taxon>Staphylococcaceae</taxon>
        <taxon>Staphylococcus</taxon>
    </lineage>
</organism>
<keyword evidence="1" id="KW-0812">Transmembrane</keyword>
<reference evidence="2 3" key="1">
    <citation type="submission" date="2018-06" db="EMBL/GenBank/DDBJ databases">
        <authorList>
            <consortium name="Pathogen Informatics"/>
            <person name="Doyle S."/>
        </authorList>
    </citation>
    <scope>NUCLEOTIDE SEQUENCE [LARGE SCALE GENOMIC DNA]</scope>
    <source>
        <strain evidence="2 3">NCTC5664</strain>
    </source>
</reference>
<feature type="transmembrane region" description="Helical" evidence="1">
    <location>
        <begin position="49"/>
        <end position="68"/>
    </location>
</feature>
<dbReference type="AlphaFoldDB" id="A0A380E0N2"/>
<dbReference type="EC" id="2.7.7.41" evidence="2"/>
<dbReference type="EMBL" id="UHAQ01000003">
    <property type="protein sequence ID" value="SUK81856.1"/>
    <property type="molecule type" value="Genomic_DNA"/>
</dbReference>
<dbReference type="GO" id="GO:0004605">
    <property type="term" value="F:phosphatidate cytidylyltransferase activity"/>
    <property type="evidence" value="ECO:0007669"/>
    <property type="project" value="UniProtKB-EC"/>
</dbReference>
<name>A0A380E0N2_STAAU</name>
<dbReference type="Proteomes" id="UP000254502">
    <property type="component" value="Unassembled WGS sequence"/>
</dbReference>
<accession>A0A380E0N2</accession>
<keyword evidence="1" id="KW-0472">Membrane</keyword>
<evidence type="ECO:0000313" key="2">
    <source>
        <dbReference type="EMBL" id="SUK81856.1"/>
    </source>
</evidence>
<evidence type="ECO:0000256" key="1">
    <source>
        <dbReference type="SAM" id="Phobius"/>
    </source>
</evidence>
<sequence>MKVRTLTAIIALIVFLPILLKGGLVLMIFANILALIALKELLNMNMIKFVSVPGLISAVGLIIIMFATTCRAMGTSNSIKKFNCNELYCIKLYCLI</sequence>
<protein>
    <submittedName>
        <fullName evidence="2">Phosphatidate cytidylyltransferase</fullName>
        <ecNumber evidence="2">2.7.7.41</ecNumber>
    </submittedName>
</protein>
<dbReference type="Pfam" id="PF01148">
    <property type="entry name" value="CTP_transf_1"/>
    <property type="match status" value="1"/>
</dbReference>
<keyword evidence="2" id="KW-0548">Nucleotidyltransferase</keyword>
<keyword evidence="1" id="KW-1133">Transmembrane helix</keyword>
<gene>
    <name evidence="2" type="primary">cdsA_2</name>
    <name evidence="2" type="ORF">NCTC5664_02238</name>
</gene>
<keyword evidence="2" id="KW-0808">Transferase</keyword>
<feature type="transmembrane region" description="Helical" evidence="1">
    <location>
        <begin position="6"/>
        <end position="37"/>
    </location>
</feature>
<evidence type="ECO:0000313" key="3">
    <source>
        <dbReference type="Proteomes" id="UP000254502"/>
    </source>
</evidence>